<dbReference type="GO" id="GO:0051087">
    <property type="term" value="F:protein-folding chaperone binding"/>
    <property type="evidence" value="ECO:0007669"/>
    <property type="project" value="InterPro"/>
</dbReference>
<keyword evidence="3" id="KW-0963">Cytoplasm</keyword>
<name>A0A4U5TPE4_9FLAO</name>
<keyword evidence="7" id="KW-1185">Reference proteome</keyword>
<dbReference type="Proteomes" id="UP000306552">
    <property type="component" value="Unassembled WGS sequence"/>
</dbReference>
<dbReference type="GO" id="GO:0042803">
    <property type="term" value="F:protein homodimerization activity"/>
    <property type="evidence" value="ECO:0007669"/>
    <property type="project" value="InterPro"/>
</dbReference>
<evidence type="ECO:0000256" key="2">
    <source>
        <dbReference type="ARBA" id="ARBA00023186"/>
    </source>
</evidence>
<dbReference type="GO" id="GO:0000774">
    <property type="term" value="F:adenyl-nucleotide exchange factor activity"/>
    <property type="evidence" value="ECO:0007669"/>
    <property type="project" value="InterPro"/>
</dbReference>
<dbReference type="PANTHER" id="PTHR21237">
    <property type="entry name" value="GRPE PROTEIN"/>
    <property type="match status" value="1"/>
</dbReference>
<dbReference type="Pfam" id="PF01025">
    <property type="entry name" value="GrpE"/>
    <property type="match status" value="1"/>
</dbReference>
<dbReference type="GO" id="GO:0006457">
    <property type="term" value="P:protein folding"/>
    <property type="evidence" value="ECO:0007669"/>
    <property type="project" value="InterPro"/>
</dbReference>
<dbReference type="PANTHER" id="PTHR21237:SF23">
    <property type="entry name" value="GRPE PROTEIN HOMOLOG, MITOCHONDRIAL"/>
    <property type="match status" value="1"/>
</dbReference>
<evidence type="ECO:0000256" key="3">
    <source>
        <dbReference type="HAMAP-Rule" id="MF_01151"/>
    </source>
</evidence>
<dbReference type="CDD" id="cd00446">
    <property type="entry name" value="GrpE"/>
    <property type="match status" value="1"/>
</dbReference>
<dbReference type="InterPro" id="IPR000740">
    <property type="entry name" value="GrpE"/>
</dbReference>
<dbReference type="Gene3D" id="3.90.20.20">
    <property type="match status" value="1"/>
</dbReference>
<dbReference type="PRINTS" id="PR00773">
    <property type="entry name" value="GRPEPROTEIN"/>
</dbReference>
<evidence type="ECO:0000313" key="6">
    <source>
        <dbReference type="EMBL" id="TKS55980.1"/>
    </source>
</evidence>
<dbReference type="HAMAP" id="MF_01151">
    <property type="entry name" value="GrpE"/>
    <property type="match status" value="1"/>
</dbReference>
<dbReference type="InterPro" id="IPR013805">
    <property type="entry name" value="GrpE_CC"/>
</dbReference>
<dbReference type="SUPFAM" id="SSF51064">
    <property type="entry name" value="Head domain of nucleotide exchange factor GrpE"/>
    <property type="match status" value="1"/>
</dbReference>
<feature type="region of interest" description="Disordered" evidence="5">
    <location>
        <begin position="1"/>
        <end position="82"/>
    </location>
</feature>
<dbReference type="InterPro" id="IPR009012">
    <property type="entry name" value="GrpE_head"/>
</dbReference>
<dbReference type="RefSeq" id="WP_138932094.1">
    <property type="nucleotide sequence ID" value="NZ_SWMU01000003.1"/>
</dbReference>
<comment type="caution">
    <text evidence="6">The sequence shown here is derived from an EMBL/GenBank/DDBJ whole genome shotgun (WGS) entry which is preliminary data.</text>
</comment>
<comment type="function">
    <text evidence="3">Participates actively in the response to hyperosmotic and heat shock by preventing the aggregation of stress-denatured proteins, in association with DnaK and GrpE. It is the nucleotide exchange factor for DnaK and may function as a thermosensor. Unfolded proteins bind initially to DnaJ; upon interaction with the DnaJ-bound protein, DnaK hydrolyzes its bound ATP, resulting in the formation of a stable complex. GrpE releases ADP from DnaK; ATP binding to DnaK triggers the release of the substrate protein, thus completing the reaction cycle. Several rounds of ATP-dependent interactions between DnaJ, DnaK and GrpE are required for fully efficient folding.</text>
</comment>
<dbReference type="AlphaFoldDB" id="A0A4U5TPE4"/>
<evidence type="ECO:0000256" key="4">
    <source>
        <dbReference type="RuleBase" id="RU004478"/>
    </source>
</evidence>
<comment type="similarity">
    <text evidence="1 3 4">Belongs to the GrpE family.</text>
</comment>
<comment type="subcellular location">
    <subcellularLocation>
        <location evidence="3">Cytoplasm</location>
    </subcellularLocation>
</comment>
<comment type="subunit">
    <text evidence="3">Homodimer.</text>
</comment>
<sequence length="223" mass="25455">MKKENTTIKDEALDKDKKSTKQSSSKEHNSKAKNKASKSQDTPKNEADSKTQNEVDDKNTSQESSADDQAEESLTKEEQLQLDVEKQKDKYLRLFAEFENYKRRTSKERLELFKTASQELMQAMLPVLDDFDRALKEINKSKDKNLIEGVELINNKLRETLRSKGLEPMNVKEGDTFDGDIHEAVTQIPAPDKSMKGKIVDVVERGYTLGEKIIRFPKVVTGK</sequence>
<proteinExistence type="inferred from homology"/>
<feature type="compositionally biased region" description="Basic and acidic residues" evidence="5">
    <location>
        <begin position="1"/>
        <end position="30"/>
    </location>
</feature>
<evidence type="ECO:0000313" key="7">
    <source>
        <dbReference type="Proteomes" id="UP000306552"/>
    </source>
</evidence>
<reference evidence="6 7" key="1">
    <citation type="submission" date="2019-04" db="EMBL/GenBank/DDBJ databases">
        <title>Psychroflexus halotolerans sp. nov., isolated from a marine solar saltern.</title>
        <authorList>
            <person name="Feng X."/>
        </authorList>
    </citation>
    <scope>NUCLEOTIDE SEQUENCE [LARGE SCALE GENOMIC DNA]</scope>
    <source>
        <strain evidence="6 7">WDS2C27</strain>
    </source>
</reference>
<dbReference type="EMBL" id="SWMU01000003">
    <property type="protein sequence ID" value="TKS55980.1"/>
    <property type="molecule type" value="Genomic_DNA"/>
</dbReference>
<feature type="compositionally biased region" description="Basic and acidic residues" evidence="5">
    <location>
        <begin position="73"/>
        <end position="82"/>
    </location>
</feature>
<gene>
    <name evidence="3" type="primary">grpE</name>
    <name evidence="6" type="ORF">FCN74_08085</name>
</gene>
<dbReference type="Gene3D" id="2.30.22.10">
    <property type="entry name" value="Head domain of nucleotide exchange factor GrpE"/>
    <property type="match status" value="1"/>
</dbReference>
<protein>
    <recommendedName>
        <fullName evidence="3">Protein GrpE</fullName>
    </recommendedName>
    <alternativeName>
        <fullName evidence="3">HSP-70 cofactor</fullName>
    </alternativeName>
</protein>
<accession>A0A4U5TPE4</accession>
<evidence type="ECO:0000256" key="1">
    <source>
        <dbReference type="ARBA" id="ARBA00009054"/>
    </source>
</evidence>
<evidence type="ECO:0000256" key="5">
    <source>
        <dbReference type="SAM" id="MobiDB-lite"/>
    </source>
</evidence>
<dbReference type="GO" id="GO:0005737">
    <property type="term" value="C:cytoplasm"/>
    <property type="evidence" value="ECO:0007669"/>
    <property type="project" value="UniProtKB-SubCell"/>
</dbReference>
<dbReference type="GO" id="GO:0051082">
    <property type="term" value="F:unfolded protein binding"/>
    <property type="evidence" value="ECO:0007669"/>
    <property type="project" value="TreeGrafter"/>
</dbReference>
<dbReference type="OrthoDB" id="9812586at2"/>
<feature type="compositionally biased region" description="Basic and acidic residues" evidence="5">
    <location>
        <begin position="41"/>
        <end position="60"/>
    </location>
</feature>
<keyword evidence="2 3" id="KW-0143">Chaperone</keyword>
<organism evidence="6 7">
    <name type="scientific">Mesohalobacter halotolerans</name>
    <dbReference type="NCBI Taxonomy" id="1883405"/>
    <lineage>
        <taxon>Bacteria</taxon>
        <taxon>Pseudomonadati</taxon>
        <taxon>Bacteroidota</taxon>
        <taxon>Flavobacteriia</taxon>
        <taxon>Flavobacteriales</taxon>
        <taxon>Flavobacteriaceae</taxon>
        <taxon>Mesohalobacter</taxon>
    </lineage>
</organism>
<dbReference type="SUPFAM" id="SSF58014">
    <property type="entry name" value="Coiled-coil domain of nucleotide exchange factor GrpE"/>
    <property type="match status" value="1"/>
</dbReference>
<keyword evidence="3" id="KW-0346">Stress response</keyword>